<proteinExistence type="predicted"/>
<evidence type="ECO:0000313" key="2">
    <source>
        <dbReference type="Proteomes" id="UP000437748"/>
    </source>
</evidence>
<sequence>MKNCIFKTLTFLISIGSFSSIYAMVDIMGSGGYSNYPNFGSSNFKGWNAGAKVLVTDSPSTFDWVFGGGFRYENVKADNSDSGVSISSTITTFQLGGDIGFKIMPIKEISLYALGSLYIGVYNNYSNTITFNGFSGSVNPSINSNWNIGIGGTGLFNVTPDFGIGAGIYVARGAMSYSDTTSNGYTSKGSSGGYNIYNYNLVACYSF</sequence>
<dbReference type="AlphaFoldDB" id="A0A6N6VWG3"/>
<dbReference type="EMBL" id="WFLM01000001">
    <property type="protein sequence ID" value="KAB8040813.1"/>
    <property type="molecule type" value="Genomic_DNA"/>
</dbReference>
<dbReference type="RefSeq" id="WP_153418330.1">
    <property type="nucleotide sequence ID" value="NZ_WFLM01000001.1"/>
</dbReference>
<protein>
    <recommendedName>
        <fullName evidence="3">Outer membrane beta-barrel protein</fullName>
    </recommendedName>
</protein>
<reference evidence="1 2" key="1">
    <citation type="submission" date="2019-10" db="EMBL/GenBank/DDBJ databases">
        <title>New species of Slilvanegrellaceae.</title>
        <authorList>
            <person name="Pitt A."/>
            <person name="Hahn M.W."/>
        </authorList>
    </citation>
    <scope>NUCLEOTIDE SEQUENCE [LARGE SCALE GENOMIC DNA]</scope>
    <source>
        <strain evidence="1 2">SP-Ram-0.45-NSY-1</strain>
    </source>
</reference>
<keyword evidence="2" id="KW-1185">Reference proteome</keyword>
<evidence type="ECO:0008006" key="3">
    <source>
        <dbReference type="Google" id="ProtNLM"/>
    </source>
</evidence>
<gene>
    <name evidence="1" type="ORF">GCL60_02475</name>
</gene>
<accession>A0A6N6VWG3</accession>
<evidence type="ECO:0000313" key="1">
    <source>
        <dbReference type="EMBL" id="KAB8040813.1"/>
    </source>
</evidence>
<dbReference type="OrthoDB" id="5309186at2"/>
<organism evidence="1 2">
    <name type="scientific">Silvanigrella paludirubra</name>
    <dbReference type="NCBI Taxonomy" id="2499159"/>
    <lineage>
        <taxon>Bacteria</taxon>
        <taxon>Pseudomonadati</taxon>
        <taxon>Bdellovibrionota</taxon>
        <taxon>Oligoflexia</taxon>
        <taxon>Silvanigrellales</taxon>
        <taxon>Silvanigrellaceae</taxon>
        <taxon>Silvanigrella</taxon>
    </lineage>
</organism>
<dbReference type="Proteomes" id="UP000437748">
    <property type="component" value="Unassembled WGS sequence"/>
</dbReference>
<name>A0A6N6VWG3_9BACT</name>
<comment type="caution">
    <text evidence="1">The sequence shown here is derived from an EMBL/GenBank/DDBJ whole genome shotgun (WGS) entry which is preliminary data.</text>
</comment>